<evidence type="ECO:0000256" key="1">
    <source>
        <dbReference type="ARBA" id="ARBA00023015"/>
    </source>
</evidence>
<dbReference type="InterPro" id="IPR036864">
    <property type="entry name" value="Zn2-C6_fun-type_DNA-bd_sf"/>
</dbReference>
<evidence type="ECO:0000259" key="6">
    <source>
        <dbReference type="PROSITE" id="PS50048"/>
    </source>
</evidence>
<keyword evidence="4" id="KW-0539">Nucleus</keyword>
<dbReference type="PROSITE" id="PS50048">
    <property type="entry name" value="ZN2_CY6_FUNGAL_2"/>
    <property type="match status" value="1"/>
</dbReference>
<evidence type="ECO:0000256" key="5">
    <source>
        <dbReference type="SAM" id="MobiDB-lite"/>
    </source>
</evidence>
<comment type="caution">
    <text evidence="7">The sequence shown here is derived from an EMBL/GenBank/DDBJ whole genome shotgun (WGS) entry which is preliminary data.</text>
</comment>
<accession>A0A9P3PTE5</accession>
<keyword evidence="2" id="KW-0238">DNA-binding</keyword>
<dbReference type="Pfam" id="PF00172">
    <property type="entry name" value="Zn_clus"/>
    <property type="match status" value="2"/>
</dbReference>
<dbReference type="InterPro" id="IPR001138">
    <property type="entry name" value="Zn2Cys6_DnaBD"/>
</dbReference>
<dbReference type="AlphaFoldDB" id="A0A9P3PTE5"/>
<dbReference type="EMBL" id="BRPK01000010">
    <property type="protein sequence ID" value="GLB41675.1"/>
    <property type="molecule type" value="Genomic_DNA"/>
</dbReference>
<dbReference type="Gene3D" id="4.10.240.10">
    <property type="entry name" value="Zn(2)-C6 fungal-type DNA-binding domain"/>
    <property type="match status" value="2"/>
</dbReference>
<reference evidence="7" key="1">
    <citation type="submission" date="2022-07" db="EMBL/GenBank/DDBJ databases">
        <title>The genome of Lyophyllum shimeji provides insight into the initial evolution of ectomycorrhizal fungal genome.</title>
        <authorList>
            <person name="Kobayashi Y."/>
            <person name="Shibata T."/>
            <person name="Hirakawa H."/>
            <person name="Shigenobu S."/>
            <person name="Nishiyama T."/>
            <person name="Yamada A."/>
            <person name="Hasebe M."/>
            <person name="Kawaguchi M."/>
        </authorList>
    </citation>
    <scope>NUCLEOTIDE SEQUENCE</scope>
    <source>
        <strain evidence="7">AT787</strain>
    </source>
</reference>
<dbReference type="GO" id="GO:0000978">
    <property type="term" value="F:RNA polymerase II cis-regulatory region sequence-specific DNA binding"/>
    <property type="evidence" value="ECO:0007669"/>
    <property type="project" value="TreeGrafter"/>
</dbReference>
<name>A0A9P3PTE5_LYOSH</name>
<feature type="compositionally biased region" description="Polar residues" evidence="5">
    <location>
        <begin position="321"/>
        <end position="343"/>
    </location>
</feature>
<feature type="region of interest" description="Disordered" evidence="5">
    <location>
        <begin position="208"/>
        <end position="258"/>
    </location>
</feature>
<dbReference type="GO" id="GO:0008270">
    <property type="term" value="F:zinc ion binding"/>
    <property type="evidence" value="ECO:0007669"/>
    <property type="project" value="InterPro"/>
</dbReference>
<evidence type="ECO:0000256" key="2">
    <source>
        <dbReference type="ARBA" id="ARBA00023125"/>
    </source>
</evidence>
<protein>
    <recommendedName>
        <fullName evidence="6">Zn(2)-C6 fungal-type domain-containing protein</fullName>
    </recommendedName>
</protein>
<dbReference type="OrthoDB" id="2123952at2759"/>
<dbReference type="GO" id="GO:0005634">
    <property type="term" value="C:nucleus"/>
    <property type="evidence" value="ECO:0007669"/>
    <property type="project" value="TreeGrafter"/>
</dbReference>
<evidence type="ECO:0000256" key="4">
    <source>
        <dbReference type="ARBA" id="ARBA00023242"/>
    </source>
</evidence>
<feature type="domain" description="Zn(2)-C6 fungal-type" evidence="6">
    <location>
        <begin position="22"/>
        <end position="54"/>
    </location>
</feature>
<evidence type="ECO:0000256" key="3">
    <source>
        <dbReference type="ARBA" id="ARBA00023163"/>
    </source>
</evidence>
<dbReference type="GO" id="GO:0000435">
    <property type="term" value="P:positive regulation of transcription from RNA polymerase II promoter by galactose"/>
    <property type="evidence" value="ECO:0007669"/>
    <property type="project" value="TreeGrafter"/>
</dbReference>
<feature type="region of interest" description="Disordered" evidence="5">
    <location>
        <begin position="317"/>
        <end position="343"/>
    </location>
</feature>
<keyword evidence="8" id="KW-1185">Reference proteome</keyword>
<organism evidence="7 8">
    <name type="scientific">Lyophyllum shimeji</name>
    <name type="common">Hon-shimeji</name>
    <name type="synonym">Tricholoma shimeji</name>
    <dbReference type="NCBI Taxonomy" id="47721"/>
    <lineage>
        <taxon>Eukaryota</taxon>
        <taxon>Fungi</taxon>
        <taxon>Dikarya</taxon>
        <taxon>Basidiomycota</taxon>
        <taxon>Agaricomycotina</taxon>
        <taxon>Agaricomycetes</taxon>
        <taxon>Agaricomycetidae</taxon>
        <taxon>Agaricales</taxon>
        <taxon>Tricholomatineae</taxon>
        <taxon>Lyophyllaceae</taxon>
        <taxon>Lyophyllum</taxon>
    </lineage>
</organism>
<proteinExistence type="predicted"/>
<dbReference type="GO" id="GO:0000981">
    <property type="term" value="F:DNA-binding transcription factor activity, RNA polymerase II-specific"/>
    <property type="evidence" value="ECO:0007669"/>
    <property type="project" value="InterPro"/>
</dbReference>
<keyword evidence="3" id="KW-0804">Transcription</keyword>
<sequence length="343" mass="38220">MDSDLRPVSDSSPAWPRRASRACASCRRDKIRCDGARPCAGCIKKGYSADQCVDGCDPCRRARVRLLLKILRWHLDLFGLCVPIRPIERNWHARTVAEITRSVRTNDHVRVVWLVARSVYTSVADPSSSSCDVKHVDKIANAVKTLVRAEGMAPELKLRARDKIRCDGVRPCASCVRKGLECVERACKSCSREGRAADCTHRKAQAAAMSENSEAAQDKRPDEYPPPPLPEKDYTLPQPPQHRLHLPPISHPPLPVQASHNLYEPPSHMGQIGPASHYYYPPPQSMMGPGQPPQPMMQPYMQTAPNDLRRVYYPAIDPNIDNESSASGSNIYSHHSNPNQSGR</sequence>
<dbReference type="PANTHER" id="PTHR47424:SF3">
    <property type="entry name" value="REGULATORY PROTEIN GAL4"/>
    <property type="match status" value="1"/>
</dbReference>
<dbReference type="SUPFAM" id="SSF57701">
    <property type="entry name" value="Zn2/Cys6 DNA-binding domain"/>
    <property type="match status" value="1"/>
</dbReference>
<dbReference type="InterPro" id="IPR051127">
    <property type="entry name" value="Fungal_SecMet_Regulators"/>
</dbReference>
<evidence type="ECO:0000313" key="7">
    <source>
        <dbReference type="EMBL" id="GLB41675.1"/>
    </source>
</evidence>
<dbReference type="SMART" id="SM00066">
    <property type="entry name" value="GAL4"/>
    <property type="match status" value="2"/>
</dbReference>
<dbReference type="CDD" id="cd00067">
    <property type="entry name" value="GAL4"/>
    <property type="match status" value="2"/>
</dbReference>
<dbReference type="Proteomes" id="UP001063166">
    <property type="component" value="Unassembled WGS sequence"/>
</dbReference>
<evidence type="ECO:0000313" key="8">
    <source>
        <dbReference type="Proteomes" id="UP001063166"/>
    </source>
</evidence>
<keyword evidence="1" id="KW-0805">Transcription regulation</keyword>
<gene>
    <name evidence="7" type="ORF">LshimejAT787_1002750</name>
</gene>
<dbReference type="PANTHER" id="PTHR47424">
    <property type="entry name" value="REGULATORY PROTEIN GAL4"/>
    <property type="match status" value="1"/>
</dbReference>